<accession>A0ABN9PQ87</accession>
<proteinExistence type="predicted"/>
<protein>
    <submittedName>
        <fullName evidence="2">Uncharacterized protein</fullName>
    </submittedName>
</protein>
<feature type="region of interest" description="Disordered" evidence="1">
    <location>
        <begin position="149"/>
        <end position="236"/>
    </location>
</feature>
<keyword evidence="3" id="KW-1185">Reference proteome</keyword>
<gene>
    <name evidence="2" type="ORF">PCOR1329_LOCUS4118</name>
</gene>
<sequence>MRTLPMVKVDSTKTCGTRIEPDSLDSECVDGLMMLGDANDKEDRNTSLHSVCKAYQSADAYSPEQVSRPKALDFISLLRKHGVGTVVRTNASNEEGLREVGGSYDPAALREQSIHHLDFFVKDVNGGIPPPRLIMSFLKTCRRWTAPRCGATPGASRPRRARRGCRLPSRGAAGAARPRRRGSGACRRGALQERLRPQHAVRLPAGHPQVRRAGSRPARLGTDDGAARRVHGAGAG</sequence>
<feature type="compositionally biased region" description="Low complexity" evidence="1">
    <location>
        <begin position="166"/>
        <end position="176"/>
    </location>
</feature>
<dbReference type="Gene3D" id="3.90.190.10">
    <property type="entry name" value="Protein tyrosine phosphatase superfamily"/>
    <property type="match status" value="1"/>
</dbReference>
<dbReference type="Proteomes" id="UP001189429">
    <property type="component" value="Unassembled WGS sequence"/>
</dbReference>
<evidence type="ECO:0000313" key="2">
    <source>
        <dbReference type="EMBL" id="CAK0794017.1"/>
    </source>
</evidence>
<evidence type="ECO:0000256" key="1">
    <source>
        <dbReference type="SAM" id="MobiDB-lite"/>
    </source>
</evidence>
<comment type="caution">
    <text evidence="2">The sequence shown here is derived from an EMBL/GenBank/DDBJ whole genome shotgun (WGS) entry which is preliminary data.</text>
</comment>
<dbReference type="EMBL" id="CAUYUJ010001068">
    <property type="protein sequence ID" value="CAK0794017.1"/>
    <property type="molecule type" value="Genomic_DNA"/>
</dbReference>
<organism evidence="2 3">
    <name type="scientific">Prorocentrum cordatum</name>
    <dbReference type="NCBI Taxonomy" id="2364126"/>
    <lineage>
        <taxon>Eukaryota</taxon>
        <taxon>Sar</taxon>
        <taxon>Alveolata</taxon>
        <taxon>Dinophyceae</taxon>
        <taxon>Prorocentrales</taxon>
        <taxon>Prorocentraceae</taxon>
        <taxon>Prorocentrum</taxon>
    </lineage>
</organism>
<name>A0ABN9PQ87_9DINO</name>
<feature type="non-terminal residue" evidence="2">
    <location>
        <position position="236"/>
    </location>
</feature>
<evidence type="ECO:0000313" key="3">
    <source>
        <dbReference type="Proteomes" id="UP001189429"/>
    </source>
</evidence>
<reference evidence="2" key="1">
    <citation type="submission" date="2023-10" db="EMBL/GenBank/DDBJ databases">
        <authorList>
            <person name="Chen Y."/>
            <person name="Shah S."/>
            <person name="Dougan E. K."/>
            <person name="Thang M."/>
            <person name="Chan C."/>
        </authorList>
    </citation>
    <scope>NUCLEOTIDE SEQUENCE [LARGE SCALE GENOMIC DNA]</scope>
</reference>
<dbReference type="InterPro" id="IPR029021">
    <property type="entry name" value="Prot-tyrosine_phosphatase-like"/>
</dbReference>